<accession>A0ABP6DCX3</accession>
<proteinExistence type="predicted"/>
<name>A0ABP6DCX3_9ACTN</name>
<dbReference type="Proteomes" id="UP001501509">
    <property type="component" value="Unassembled WGS sequence"/>
</dbReference>
<evidence type="ECO:0000313" key="2">
    <source>
        <dbReference type="EMBL" id="GAA2636516.1"/>
    </source>
</evidence>
<keyword evidence="3" id="KW-1185">Reference proteome</keyword>
<gene>
    <name evidence="2" type="ORF">GCM10010411_89670</name>
</gene>
<reference evidence="3" key="1">
    <citation type="journal article" date="2019" name="Int. J. Syst. Evol. Microbiol.">
        <title>The Global Catalogue of Microorganisms (GCM) 10K type strain sequencing project: providing services to taxonomists for standard genome sequencing and annotation.</title>
        <authorList>
            <consortium name="The Broad Institute Genomics Platform"/>
            <consortium name="The Broad Institute Genome Sequencing Center for Infectious Disease"/>
            <person name="Wu L."/>
            <person name="Ma J."/>
        </authorList>
    </citation>
    <scope>NUCLEOTIDE SEQUENCE [LARGE SCALE GENOMIC DNA]</scope>
    <source>
        <strain evidence="3">JCM 6833</strain>
    </source>
</reference>
<sequence length="122" mass="13387">MVAPVFTDEELEGLRRFPEIGREELFRLFTLTPADVAFVDPGRGRGPADRLGLAVALCTLPRLGFVPDVVASAPPAAVARLAAQLGVDPKVIGVYGRRAKTRTDHLRLRRSIWGGGLRRRWS</sequence>
<dbReference type="Pfam" id="PF13700">
    <property type="entry name" value="DUF4158"/>
    <property type="match status" value="1"/>
</dbReference>
<dbReference type="EMBL" id="BAAATD010000021">
    <property type="protein sequence ID" value="GAA2636516.1"/>
    <property type="molecule type" value="Genomic_DNA"/>
</dbReference>
<organism evidence="2 3">
    <name type="scientific">Actinomadura fulvescens</name>
    <dbReference type="NCBI Taxonomy" id="46160"/>
    <lineage>
        <taxon>Bacteria</taxon>
        <taxon>Bacillati</taxon>
        <taxon>Actinomycetota</taxon>
        <taxon>Actinomycetes</taxon>
        <taxon>Streptosporangiales</taxon>
        <taxon>Thermomonosporaceae</taxon>
        <taxon>Actinomadura</taxon>
    </lineage>
</organism>
<evidence type="ECO:0000313" key="3">
    <source>
        <dbReference type="Proteomes" id="UP001501509"/>
    </source>
</evidence>
<protein>
    <recommendedName>
        <fullName evidence="1">DUF4158 domain-containing protein</fullName>
    </recommendedName>
</protein>
<dbReference type="InterPro" id="IPR025296">
    <property type="entry name" value="DUF4158"/>
</dbReference>
<feature type="domain" description="DUF4158" evidence="1">
    <location>
        <begin position="6"/>
        <end position="108"/>
    </location>
</feature>
<evidence type="ECO:0000259" key="1">
    <source>
        <dbReference type="Pfam" id="PF13700"/>
    </source>
</evidence>
<comment type="caution">
    <text evidence="2">The sequence shown here is derived from an EMBL/GenBank/DDBJ whole genome shotgun (WGS) entry which is preliminary data.</text>
</comment>